<dbReference type="Gene3D" id="3.40.980.10">
    <property type="entry name" value="MoaB/Mog-like domain"/>
    <property type="match status" value="1"/>
</dbReference>
<dbReference type="Gene3D" id="3.90.105.10">
    <property type="entry name" value="Molybdopterin biosynthesis moea protein, domain 2"/>
    <property type="match status" value="1"/>
</dbReference>
<dbReference type="SUPFAM" id="SSF63882">
    <property type="entry name" value="MoeA N-terminal region -like"/>
    <property type="match status" value="1"/>
</dbReference>
<dbReference type="PANTHER" id="PTHR10192">
    <property type="entry name" value="MOLYBDOPTERIN BIOSYNTHESIS PROTEIN"/>
    <property type="match status" value="1"/>
</dbReference>
<dbReference type="GO" id="GO:0046872">
    <property type="term" value="F:metal ion binding"/>
    <property type="evidence" value="ECO:0007669"/>
    <property type="project" value="UniProtKB-UniRule"/>
</dbReference>
<keyword evidence="6" id="KW-0479">Metal-binding</keyword>
<sequence>MQQDLEKSANYPQNITRRKALEILKIQLSPIIEKTIPVTDCCGSVAAQTICSEISMPEHDRSAMDGFALTASETSSASVDSPIIFTVSGEIRPSSSGSEKTRPNGAIKILTGGIIPQGCDSVIPFEQVTISSNKISIFSPVQEGAFIRPAGSDVLPGETLIAENTHISACAAALLAYAGKNHIRVRQAPSIAVLAVGNELCDPTKTGPEGLIPADNLILMKALCESCGTAEVAISTCENSPEAIAEAIKRHSACDLIITTGGTGPGNRDFVFDSIRNAGGTPLFKGLSIHPAKSIFAFKLQDTAILGLPGPPNAVQLAFHTVIKPTLNILLGLPDIISSTFAILGASVKGAEEREKLILCHIIEENGSIKATPLNNRNLSSRKLMCLANGIITIAPNSGKLNAGELVQIIKTG</sequence>
<dbReference type="InterPro" id="IPR005110">
    <property type="entry name" value="MoeA_linker/N"/>
</dbReference>
<dbReference type="UniPathway" id="UPA00344"/>
<dbReference type="AlphaFoldDB" id="A0A1G9KEM4"/>
<reference evidence="9" key="1">
    <citation type="submission" date="2016-10" db="EMBL/GenBank/DDBJ databases">
        <authorList>
            <person name="Varghese N."/>
            <person name="Submissions S."/>
        </authorList>
    </citation>
    <scope>NUCLEOTIDE SEQUENCE [LARGE SCALE GENOMIC DNA]</scope>
    <source>
        <strain evidence="9">DSM 16995</strain>
    </source>
</reference>
<keyword evidence="9" id="KW-1185">Reference proteome</keyword>
<dbReference type="PROSITE" id="PS01078">
    <property type="entry name" value="MOCF_BIOSYNTHESIS_1"/>
    <property type="match status" value="1"/>
</dbReference>
<dbReference type="Proteomes" id="UP000199053">
    <property type="component" value="Unassembled WGS sequence"/>
</dbReference>
<keyword evidence="6" id="KW-0500">Molybdenum</keyword>
<dbReference type="Pfam" id="PF03453">
    <property type="entry name" value="MoeA_N"/>
    <property type="match status" value="1"/>
</dbReference>
<dbReference type="OrthoDB" id="9804758at2"/>
<comment type="similarity">
    <text evidence="3 6">Belongs to the MoeA family.</text>
</comment>
<dbReference type="EMBL" id="FNGA01000005">
    <property type="protein sequence ID" value="SDL48330.1"/>
    <property type="molecule type" value="Genomic_DNA"/>
</dbReference>
<evidence type="ECO:0000256" key="1">
    <source>
        <dbReference type="ARBA" id="ARBA00002901"/>
    </source>
</evidence>
<keyword evidence="6 8" id="KW-0808">Transferase</keyword>
<evidence type="ECO:0000256" key="5">
    <source>
        <dbReference type="ARBA" id="ARBA00047317"/>
    </source>
</evidence>
<dbReference type="GO" id="GO:0005829">
    <property type="term" value="C:cytosol"/>
    <property type="evidence" value="ECO:0007669"/>
    <property type="project" value="TreeGrafter"/>
</dbReference>
<evidence type="ECO:0000313" key="8">
    <source>
        <dbReference type="EMBL" id="SDL48330.1"/>
    </source>
</evidence>
<dbReference type="InterPro" id="IPR005111">
    <property type="entry name" value="MoeA_C_domain_IV"/>
</dbReference>
<dbReference type="RefSeq" id="WP_092162627.1">
    <property type="nucleotide sequence ID" value="NZ_FNGA01000005.1"/>
</dbReference>
<keyword evidence="6" id="KW-0460">Magnesium</keyword>
<dbReference type="STRING" id="246191.SAMN05660337_3058"/>
<dbReference type="InterPro" id="IPR008284">
    <property type="entry name" value="MoCF_biosynth_CS"/>
</dbReference>
<dbReference type="InterPro" id="IPR001453">
    <property type="entry name" value="MoaB/Mog_dom"/>
</dbReference>
<dbReference type="GO" id="GO:0006777">
    <property type="term" value="P:Mo-molybdopterin cofactor biosynthetic process"/>
    <property type="evidence" value="ECO:0007669"/>
    <property type="project" value="UniProtKB-UniRule"/>
</dbReference>
<keyword evidence="4 6" id="KW-0501">Molybdenum cofactor biosynthesis</keyword>
<protein>
    <recommendedName>
        <fullName evidence="6">Molybdopterin molybdenumtransferase</fullName>
        <ecNumber evidence="6">2.10.1.1</ecNumber>
    </recommendedName>
</protein>
<evidence type="ECO:0000256" key="3">
    <source>
        <dbReference type="ARBA" id="ARBA00010763"/>
    </source>
</evidence>
<dbReference type="InterPro" id="IPR036688">
    <property type="entry name" value="MoeA_C_domain_IV_sf"/>
</dbReference>
<dbReference type="CDD" id="cd00887">
    <property type="entry name" value="MoeA"/>
    <property type="match status" value="1"/>
</dbReference>
<feature type="domain" description="MoaB/Mog" evidence="7">
    <location>
        <begin position="192"/>
        <end position="329"/>
    </location>
</feature>
<dbReference type="Pfam" id="PF00994">
    <property type="entry name" value="MoCF_biosynth"/>
    <property type="match status" value="1"/>
</dbReference>
<evidence type="ECO:0000259" key="7">
    <source>
        <dbReference type="SMART" id="SM00852"/>
    </source>
</evidence>
<evidence type="ECO:0000256" key="6">
    <source>
        <dbReference type="RuleBase" id="RU365090"/>
    </source>
</evidence>
<dbReference type="InterPro" id="IPR038987">
    <property type="entry name" value="MoeA-like"/>
</dbReference>
<dbReference type="SUPFAM" id="SSF53218">
    <property type="entry name" value="Molybdenum cofactor biosynthesis proteins"/>
    <property type="match status" value="1"/>
</dbReference>
<comment type="catalytic activity">
    <reaction evidence="5">
        <text>adenylyl-molybdopterin + molybdate = Mo-molybdopterin + AMP + H(+)</text>
        <dbReference type="Rhea" id="RHEA:35047"/>
        <dbReference type="ChEBI" id="CHEBI:15378"/>
        <dbReference type="ChEBI" id="CHEBI:36264"/>
        <dbReference type="ChEBI" id="CHEBI:62727"/>
        <dbReference type="ChEBI" id="CHEBI:71302"/>
        <dbReference type="ChEBI" id="CHEBI:456215"/>
        <dbReference type="EC" id="2.10.1.1"/>
    </reaction>
</comment>
<accession>A0A1G9KEM4</accession>
<dbReference type="PANTHER" id="PTHR10192:SF5">
    <property type="entry name" value="GEPHYRIN"/>
    <property type="match status" value="1"/>
</dbReference>
<evidence type="ECO:0000256" key="4">
    <source>
        <dbReference type="ARBA" id="ARBA00023150"/>
    </source>
</evidence>
<comment type="pathway">
    <text evidence="2 6">Cofactor biosynthesis; molybdopterin biosynthesis.</text>
</comment>
<dbReference type="GO" id="GO:0061599">
    <property type="term" value="F:molybdopterin molybdotransferase activity"/>
    <property type="evidence" value="ECO:0007669"/>
    <property type="project" value="UniProtKB-UniRule"/>
</dbReference>
<gene>
    <name evidence="8" type="ORF">SAMN05660337_3058</name>
</gene>
<dbReference type="SMART" id="SM00852">
    <property type="entry name" value="MoCF_biosynth"/>
    <property type="match status" value="1"/>
</dbReference>
<name>A0A1G9KEM4_9BACT</name>
<comment type="cofactor">
    <cofactor evidence="6">
        <name>Mg(2+)</name>
        <dbReference type="ChEBI" id="CHEBI:18420"/>
    </cofactor>
</comment>
<organism evidence="8 9">
    <name type="scientific">Maridesulfovibrio ferrireducens</name>
    <dbReference type="NCBI Taxonomy" id="246191"/>
    <lineage>
        <taxon>Bacteria</taxon>
        <taxon>Pseudomonadati</taxon>
        <taxon>Thermodesulfobacteriota</taxon>
        <taxon>Desulfovibrionia</taxon>
        <taxon>Desulfovibrionales</taxon>
        <taxon>Desulfovibrionaceae</taxon>
        <taxon>Maridesulfovibrio</taxon>
    </lineage>
</organism>
<comment type="function">
    <text evidence="1 6">Catalyzes the insertion of molybdate into adenylated molybdopterin with the concomitant release of AMP.</text>
</comment>
<dbReference type="Gene3D" id="2.170.190.11">
    <property type="entry name" value="Molybdopterin biosynthesis moea protein, domain 3"/>
    <property type="match status" value="1"/>
</dbReference>
<dbReference type="EC" id="2.10.1.1" evidence="6"/>
<dbReference type="InterPro" id="IPR036135">
    <property type="entry name" value="MoeA_linker/N_sf"/>
</dbReference>
<evidence type="ECO:0000256" key="2">
    <source>
        <dbReference type="ARBA" id="ARBA00005046"/>
    </source>
</evidence>
<dbReference type="Gene3D" id="2.40.340.10">
    <property type="entry name" value="MoeA, C-terminal, domain IV"/>
    <property type="match status" value="1"/>
</dbReference>
<evidence type="ECO:0000313" key="9">
    <source>
        <dbReference type="Proteomes" id="UP000199053"/>
    </source>
</evidence>
<dbReference type="InterPro" id="IPR036425">
    <property type="entry name" value="MoaB/Mog-like_dom_sf"/>
</dbReference>
<proteinExistence type="inferred from homology"/>
<dbReference type="Pfam" id="PF03454">
    <property type="entry name" value="MoeA_C"/>
    <property type="match status" value="1"/>
</dbReference>